<dbReference type="GO" id="GO:0005737">
    <property type="term" value="C:cytoplasm"/>
    <property type="evidence" value="ECO:0007669"/>
    <property type="project" value="TreeGrafter"/>
</dbReference>
<feature type="non-terminal residue" evidence="13">
    <location>
        <position position="69"/>
    </location>
</feature>
<protein>
    <recommendedName>
        <fullName evidence="4">3-deoxy-7-phosphoheptulonate synthase</fullName>
        <ecNumber evidence="4">2.5.1.54</ecNumber>
    </recommendedName>
    <alternativeName>
        <fullName evidence="10">3-deoxy-D-arabino-heptulosonate 7-phosphate synthase</fullName>
    </alternativeName>
    <alternativeName>
        <fullName evidence="9">DAHP synthase</fullName>
    </alternativeName>
    <alternativeName>
        <fullName evidence="8">Phospho-2-keto-3-deoxyheptonate aldolase</fullName>
    </alternativeName>
</protein>
<comment type="pathway">
    <text evidence="2">Metabolic intermediate biosynthesis; chorismate biosynthesis; chorismate from D-erythrose 4-phosphate and phosphoenolpyruvate: step 1/7.</text>
</comment>
<evidence type="ECO:0000256" key="6">
    <source>
        <dbReference type="ARBA" id="ARBA00022679"/>
    </source>
</evidence>
<keyword evidence="7" id="KW-0057">Aromatic amino acid biosynthesis</keyword>
<dbReference type="GO" id="GO:0009073">
    <property type="term" value="P:aromatic amino acid family biosynthetic process"/>
    <property type="evidence" value="ECO:0007669"/>
    <property type="project" value="UniProtKB-KW"/>
</dbReference>
<dbReference type="PANTHER" id="PTHR21225">
    <property type="entry name" value="PHOSPHO-2-DEHYDRO-3-DEOXYHEPTONATE ALDOLASE DAHP SYNTHETASE"/>
    <property type="match status" value="1"/>
</dbReference>
<dbReference type="EC" id="2.5.1.54" evidence="4"/>
<gene>
    <name evidence="13" type="ORF">DXG03_008733</name>
</gene>
<comment type="caution">
    <text evidence="13">The sequence shown here is derived from an EMBL/GenBank/DDBJ whole genome shotgun (WGS) entry which is preliminary data.</text>
</comment>
<evidence type="ECO:0000256" key="8">
    <source>
        <dbReference type="ARBA" id="ARBA00031111"/>
    </source>
</evidence>
<dbReference type="Gene3D" id="3.20.20.70">
    <property type="entry name" value="Aldolase class I"/>
    <property type="match status" value="1"/>
</dbReference>
<keyword evidence="5" id="KW-0028">Amino-acid biosynthesis</keyword>
<proteinExistence type="inferred from homology"/>
<dbReference type="GO" id="GO:0008652">
    <property type="term" value="P:amino acid biosynthetic process"/>
    <property type="evidence" value="ECO:0007669"/>
    <property type="project" value="UniProtKB-KW"/>
</dbReference>
<reference evidence="13" key="2">
    <citation type="submission" date="2021-10" db="EMBL/GenBank/DDBJ databases">
        <title>Phylogenomics reveals ancestral predisposition of the termite-cultivated fungus Termitomyces towards a domesticated lifestyle.</title>
        <authorList>
            <person name="Auxier B."/>
            <person name="Grum-Grzhimaylo A."/>
            <person name="Cardenas M.E."/>
            <person name="Lodge J.D."/>
            <person name="Laessoe T."/>
            <person name="Pedersen O."/>
            <person name="Smith M.E."/>
            <person name="Kuyper T.W."/>
            <person name="Franco-Molano E.A."/>
            <person name="Baroni T.J."/>
            <person name="Aanen D.K."/>
        </authorList>
    </citation>
    <scope>NUCLEOTIDE SEQUENCE</scope>
    <source>
        <strain evidence="13">AP01</strain>
        <tissue evidence="13">Mycelium</tissue>
    </source>
</reference>
<sequence>MGSASNPHAFMGVTEQGLAAIVKTRGNKDVHVILRGGTKGPNYASQFVTDAAKTIEKKREWASIMIDCS</sequence>
<dbReference type="SUPFAM" id="SSF51569">
    <property type="entry name" value="Aldolase"/>
    <property type="match status" value="1"/>
</dbReference>
<evidence type="ECO:0000259" key="12">
    <source>
        <dbReference type="Pfam" id="PF00793"/>
    </source>
</evidence>
<feature type="domain" description="DAHP synthetase I/KDSA" evidence="12">
    <location>
        <begin position="1"/>
        <end position="69"/>
    </location>
</feature>
<evidence type="ECO:0000313" key="13">
    <source>
        <dbReference type="EMBL" id="KAG5640420.1"/>
    </source>
</evidence>
<dbReference type="Proteomes" id="UP000775547">
    <property type="component" value="Unassembled WGS sequence"/>
</dbReference>
<keyword evidence="6" id="KW-0808">Transferase</keyword>
<dbReference type="GO" id="GO:0003849">
    <property type="term" value="F:3-deoxy-7-phosphoheptulonate synthase activity"/>
    <property type="evidence" value="ECO:0007669"/>
    <property type="project" value="UniProtKB-EC"/>
</dbReference>
<evidence type="ECO:0000256" key="4">
    <source>
        <dbReference type="ARBA" id="ARBA00012694"/>
    </source>
</evidence>
<dbReference type="EMBL" id="JABCKV010000749">
    <property type="protein sequence ID" value="KAG5640420.1"/>
    <property type="molecule type" value="Genomic_DNA"/>
</dbReference>
<dbReference type="OrthoDB" id="4699125at2759"/>
<dbReference type="AlphaFoldDB" id="A0A9P7G414"/>
<evidence type="ECO:0000256" key="1">
    <source>
        <dbReference type="ARBA" id="ARBA00003726"/>
    </source>
</evidence>
<dbReference type="InterPro" id="IPR006218">
    <property type="entry name" value="DAHP1/KDSA"/>
</dbReference>
<dbReference type="Pfam" id="PF00793">
    <property type="entry name" value="DAHP_synth_1"/>
    <property type="match status" value="1"/>
</dbReference>
<dbReference type="InterPro" id="IPR006219">
    <property type="entry name" value="DAHP_synth_1"/>
</dbReference>
<keyword evidence="14" id="KW-1185">Reference proteome</keyword>
<name>A0A9P7G414_9AGAR</name>
<evidence type="ECO:0000256" key="3">
    <source>
        <dbReference type="ARBA" id="ARBA00007985"/>
    </source>
</evidence>
<evidence type="ECO:0000313" key="14">
    <source>
        <dbReference type="Proteomes" id="UP000775547"/>
    </source>
</evidence>
<evidence type="ECO:0000256" key="9">
    <source>
        <dbReference type="ARBA" id="ARBA00031349"/>
    </source>
</evidence>
<comment type="similarity">
    <text evidence="3">Belongs to the class-I DAHP synthase family.</text>
</comment>
<comment type="function">
    <text evidence="1">Stereospecific condensation of phosphoenolpyruvate (PEP) and D-erythrose-4-phosphate (E4P) giving rise to 3-deoxy-D-arabino-heptulosonate-7-phosphate (DAHP).</text>
</comment>
<comment type="catalytic activity">
    <reaction evidence="11">
        <text>D-erythrose 4-phosphate + phosphoenolpyruvate + H2O = 7-phospho-2-dehydro-3-deoxy-D-arabino-heptonate + phosphate</text>
        <dbReference type="Rhea" id="RHEA:14717"/>
        <dbReference type="ChEBI" id="CHEBI:15377"/>
        <dbReference type="ChEBI" id="CHEBI:16897"/>
        <dbReference type="ChEBI" id="CHEBI:43474"/>
        <dbReference type="ChEBI" id="CHEBI:58394"/>
        <dbReference type="ChEBI" id="CHEBI:58702"/>
        <dbReference type="EC" id="2.5.1.54"/>
    </reaction>
</comment>
<evidence type="ECO:0000256" key="10">
    <source>
        <dbReference type="ARBA" id="ARBA00032193"/>
    </source>
</evidence>
<evidence type="ECO:0000256" key="2">
    <source>
        <dbReference type="ARBA" id="ARBA00004688"/>
    </source>
</evidence>
<evidence type="ECO:0000256" key="11">
    <source>
        <dbReference type="ARBA" id="ARBA00047508"/>
    </source>
</evidence>
<accession>A0A9P7G414</accession>
<organism evidence="13 14">
    <name type="scientific">Asterophora parasitica</name>
    <dbReference type="NCBI Taxonomy" id="117018"/>
    <lineage>
        <taxon>Eukaryota</taxon>
        <taxon>Fungi</taxon>
        <taxon>Dikarya</taxon>
        <taxon>Basidiomycota</taxon>
        <taxon>Agaricomycotina</taxon>
        <taxon>Agaricomycetes</taxon>
        <taxon>Agaricomycetidae</taxon>
        <taxon>Agaricales</taxon>
        <taxon>Tricholomatineae</taxon>
        <taxon>Lyophyllaceae</taxon>
        <taxon>Asterophora</taxon>
    </lineage>
</organism>
<evidence type="ECO:0000256" key="7">
    <source>
        <dbReference type="ARBA" id="ARBA00023141"/>
    </source>
</evidence>
<dbReference type="InterPro" id="IPR013785">
    <property type="entry name" value="Aldolase_TIM"/>
</dbReference>
<reference evidence="13" key="1">
    <citation type="submission" date="2020-07" db="EMBL/GenBank/DDBJ databases">
        <authorList>
            <person name="Nieuwenhuis M."/>
            <person name="Van De Peppel L.J.J."/>
        </authorList>
    </citation>
    <scope>NUCLEOTIDE SEQUENCE</scope>
    <source>
        <strain evidence="13">AP01</strain>
        <tissue evidence="13">Mycelium</tissue>
    </source>
</reference>
<evidence type="ECO:0000256" key="5">
    <source>
        <dbReference type="ARBA" id="ARBA00022605"/>
    </source>
</evidence>
<dbReference type="PANTHER" id="PTHR21225:SF12">
    <property type="entry name" value="PHOSPHO-2-DEHYDRO-3-DEOXYHEPTONATE ALDOLASE, TYROSINE-INHIBITED"/>
    <property type="match status" value="1"/>
</dbReference>